<feature type="signal peptide" evidence="1">
    <location>
        <begin position="1"/>
        <end position="19"/>
    </location>
</feature>
<proteinExistence type="predicted"/>
<organism evidence="2 3">
    <name type="scientific">Polyplax serrata</name>
    <name type="common">Common mouse louse</name>
    <dbReference type="NCBI Taxonomy" id="468196"/>
    <lineage>
        <taxon>Eukaryota</taxon>
        <taxon>Metazoa</taxon>
        <taxon>Ecdysozoa</taxon>
        <taxon>Arthropoda</taxon>
        <taxon>Hexapoda</taxon>
        <taxon>Insecta</taxon>
        <taxon>Pterygota</taxon>
        <taxon>Neoptera</taxon>
        <taxon>Paraneoptera</taxon>
        <taxon>Psocodea</taxon>
        <taxon>Troctomorpha</taxon>
        <taxon>Phthiraptera</taxon>
        <taxon>Anoplura</taxon>
        <taxon>Polyplacidae</taxon>
        <taxon>Polyplax</taxon>
    </lineage>
</organism>
<evidence type="ECO:0000256" key="1">
    <source>
        <dbReference type="SAM" id="SignalP"/>
    </source>
</evidence>
<dbReference type="CDD" id="cd00117">
    <property type="entry name" value="TFP"/>
    <property type="match status" value="1"/>
</dbReference>
<feature type="chain" id="PRO_5042875482" evidence="1">
    <location>
        <begin position="20"/>
        <end position="243"/>
    </location>
</feature>
<dbReference type="Proteomes" id="UP001372834">
    <property type="component" value="Unassembled WGS sequence"/>
</dbReference>
<dbReference type="AlphaFoldDB" id="A0AAN8NZ43"/>
<keyword evidence="1" id="KW-0732">Signal</keyword>
<dbReference type="SUPFAM" id="SSF57302">
    <property type="entry name" value="Snake toxin-like"/>
    <property type="match status" value="1"/>
</dbReference>
<sequence>MIFSLFLVALTLLQNLGEGLRCYTCSYDEKDTIENLKCVTEPWNLTGNSVRTCLSHVQFCIIVRVENKETGRVTSFLRKCEENPLEDSDVDSTAVIAHYRSCSTDLCNKGDGLNFVDEGFEGDSVALLVPDKSFAVVNVSSAFIKTEHLPLSIPFVTEESILTGPKYVMVTGFTRGQEPKDSKFDFFWRDNSMVLFKHKHSRGLKWVLSVSLLAVTLTLEHQKTYGVQQNSALFAMLAMETSP</sequence>
<name>A0AAN8NZ43_POLSC</name>
<comment type="caution">
    <text evidence="2">The sequence shown here is derived from an EMBL/GenBank/DDBJ whole genome shotgun (WGS) entry which is preliminary data.</text>
</comment>
<dbReference type="InterPro" id="IPR045860">
    <property type="entry name" value="Snake_toxin-like_sf"/>
</dbReference>
<protein>
    <submittedName>
        <fullName evidence="2">Uncharacterized protein</fullName>
    </submittedName>
</protein>
<dbReference type="EMBL" id="JAWJWE010000005">
    <property type="protein sequence ID" value="KAK6634641.1"/>
    <property type="molecule type" value="Genomic_DNA"/>
</dbReference>
<evidence type="ECO:0000313" key="3">
    <source>
        <dbReference type="Proteomes" id="UP001372834"/>
    </source>
</evidence>
<accession>A0AAN8NZ43</accession>
<evidence type="ECO:0000313" key="2">
    <source>
        <dbReference type="EMBL" id="KAK6634641.1"/>
    </source>
</evidence>
<gene>
    <name evidence="2" type="ORF">RUM43_012042</name>
</gene>
<reference evidence="2 3" key="1">
    <citation type="submission" date="2023-10" db="EMBL/GenBank/DDBJ databases">
        <title>Genomes of two closely related lineages of the louse Polyplax serrata with different host specificities.</title>
        <authorList>
            <person name="Martinu J."/>
            <person name="Tarabai H."/>
            <person name="Stefka J."/>
            <person name="Hypsa V."/>
        </authorList>
    </citation>
    <scope>NUCLEOTIDE SEQUENCE [LARGE SCALE GENOMIC DNA]</scope>
    <source>
        <strain evidence="2">HR10_N</strain>
    </source>
</reference>